<organism evidence="10 11">
    <name type="scientific">Serendipita indica (strain DSM 11827)</name>
    <name type="common">Root endophyte fungus</name>
    <name type="synonym">Piriformospora indica</name>
    <dbReference type="NCBI Taxonomy" id="1109443"/>
    <lineage>
        <taxon>Eukaryota</taxon>
        <taxon>Fungi</taxon>
        <taxon>Dikarya</taxon>
        <taxon>Basidiomycota</taxon>
        <taxon>Agaricomycotina</taxon>
        <taxon>Agaricomycetes</taxon>
        <taxon>Sebacinales</taxon>
        <taxon>Serendipitaceae</taxon>
        <taxon>Serendipita</taxon>
    </lineage>
</organism>
<dbReference type="OrthoDB" id="427186at2759"/>
<dbReference type="STRING" id="1109443.G4T606"/>
<dbReference type="PANTHER" id="PTHR10589:SF17">
    <property type="entry name" value="UBIQUITIN CARBOXYL-TERMINAL HYDROLASE"/>
    <property type="match status" value="1"/>
</dbReference>
<dbReference type="PROSITE" id="PS52048">
    <property type="entry name" value="UCH_DOMAIN"/>
    <property type="match status" value="1"/>
</dbReference>
<feature type="site" description="Transition state stabilizer" evidence="7">
    <location>
        <position position="90"/>
    </location>
</feature>
<dbReference type="InterPro" id="IPR001578">
    <property type="entry name" value="Peptidase_C12_UCH"/>
</dbReference>
<dbReference type="FunCoup" id="G4T606">
    <property type="interactions" value="380"/>
</dbReference>
<dbReference type="OMA" id="TCFVQAP"/>
<gene>
    <name evidence="10" type="ORF">PIIN_00397</name>
</gene>
<comment type="similarity">
    <text evidence="2 7 8">Belongs to the peptidase C12 family.</text>
</comment>
<feature type="active site" description="Nucleophile" evidence="7">
    <location>
        <position position="96"/>
    </location>
</feature>
<dbReference type="FunFam" id="3.40.532.10:FF:000006">
    <property type="entry name" value="Ubiquitin carboxyl-terminal hydrolase"/>
    <property type="match status" value="1"/>
</dbReference>
<reference evidence="10 11" key="1">
    <citation type="journal article" date="2011" name="PLoS Pathog.">
        <title>Endophytic Life Strategies Decoded by Genome and Transcriptome Analyses of the Mutualistic Root Symbiont Piriformospora indica.</title>
        <authorList>
            <person name="Zuccaro A."/>
            <person name="Lahrmann U."/>
            <person name="Guldener U."/>
            <person name="Langen G."/>
            <person name="Pfiffi S."/>
            <person name="Biedenkopf D."/>
            <person name="Wong P."/>
            <person name="Samans B."/>
            <person name="Grimm C."/>
            <person name="Basiewicz M."/>
            <person name="Murat C."/>
            <person name="Martin F."/>
            <person name="Kogel K.H."/>
        </authorList>
    </citation>
    <scope>NUCLEOTIDE SEQUENCE [LARGE SCALE GENOMIC DNA]</scope>
    <source>
        <strain evidence="10 11">DSM 11827</strain>
    </source>
</reference>
<dbReference type="Proteomes" id="UP000007148">
    <property type="component" value="Unassembled WGS sequence"/>
</dbReference>
<sequence>MAGKWAPLESNPEVTLWAARVGLATKRTAFSDVYGLDDELLAMVPNQPVEAVLLVFPLTDEIDKQRKQTDKDVEANGQPSLDPTIYFIKQTISNACGTIALLHSIYNTNVTIKPGTPLQKFQLATIAIWKEQTPEERAKLLETTDLFAAAHAEAASGGQSSLPPNLDTREHFVAFVQAPDPNEDGKHRLIELDGRRNGPLDLGPSEDLLKDAAKVIKELYIGNSGLETFSMITMGPAWE</sequence>
<evidence type="ECO:0000256" key="1">
    <source>
        <dbReference type="ARBA" id="ARBA00000707"/>
    </source>
</evidence>
<dbReference type="Pfam" id="PF01088">
    <property type="entry name" value="Peptidase_C12"/>
    <property type="match status" value="1"/>
</dbReference>
<dbReference type="GO" id="GO:0005737">
    <property type="term" value="C:cytoplasm"/>
    <property type="evidence" value="ECO:0007669"/>
    <property type="project" value="TreeGrafter"/>
</dbReference>
<keyword evidence="4 7" id="KW-0833">Ubl conjugation pathway</keyword>
<evidence type="ECO:0000256" key="8">
    <source>
        <dbReference type="RuleBase" id="RU361215"/>
    </source>
</evidence>
<proteinExistence type="inferred from homology"/>
<feature type="active site" description="Proton donor" evidence="7">
    <location>
        <position position="171"/>
    </location>
</feature>
<comment type="catalytic activity">
    <reaction evidence="1 7 8">
        <text>Thiol-dependent hydrolysis of ester, thioester, amide, peptide and isopeptide bonds formed by the C-terminal Gly of ubiquitin (a 76-residue protein attached to proteins as an intracellular targeting signal).</text>
        <dbReference type="EC" id="3.4.19.12"/>
    </reaction>
</comment>
<dbReference type="eggNOG" id="KOG1415">
    <property type="taxonomic scope" value="Eukaryota"/>
</dbReference>
<accession>G4T606</accession>
<keyword evidence="6 7" id="KW-0788">Thiol protease</keyword>
<evidence type="ECO:0000259" key="9">
    <source>
        <dbReference type="PROSITE" id="PS52048"/>
    </source>
</evidence>
<name>G4T606_SERID</name>
<dbReference type="SUPFAM" id="SSF54001">
    <property type="entry name" value="Cysteine proteinases"/>
    <property type="match status" value="1"/>
</dbReference>
<comment type="caution">
    <text evidence="10">The sequence shown here is derived from an EMBL/GenBank/DDBJ whole genome shotgun (WGS) entry which is preliminary data.</text>
</comment>
<evidence type="ECO:0000256" key="5">
    <source>
        <dbReference type="ARBA" id="ARBA00022801"/>
    </source>
</evidence>
<feature type="domain" description="UCH catalytic" evidence="9">
    <location>
        <begin position="4"/>
        <end position="236"/>
    </location>
</feature>
<dbReference type="GO" id="GO:0016579">
    <property type="term" value="P:protein deubiquitination"/>
    <property type="evidence" value="ECO:0007669"/>
    <property type="project" value="TreeGrafter"/>
</dbReference>
<dbReference type="AlphaFoldDB" id="G4T606"/>
<dbReference type="InterPro" id="IPR036959">
    <property type="entry name" value="Peptidase_C12_UCH_sf"/>
</dbReference>
<evidence type="ECO:0000313" key="11">
    <source>
        <dbReference type="Proteomes" id="UP000007148"/>
    </source>
</evidence>
<dbReference type="EMBL" id="CAFZ01000005">
    <property type="protein sequence ID" value="CCA66716.1"/>
    <property type="molecule type" value="Genomic_DNA"/>
</dbReference>
<protein>
    <recommendedName>
        <fullName evidence="8">Ubiquitin carboxyl-terminal hydrolase</fullName>
        <ecNumber evidence="8">3.4.19.12</ecNumber>
    </recommendedName>
</protein>
<dbReference type="InterPro" id="IPR038765">
    <property type="entry name" value="Papain-like_cys_pep_sf"/>
</dbReference>
<dbReference type="MEROPS" id="C12.002"/>
<keyword evidence="11" id="KW-1185">Reference proteome</keyword>
<dbReference type="PRINTS" id="PR00707">
    <property type="entry name" value="UBCTHYDRLASE"/>
</dbReference>
<evidence type="ECO:0000256" key="2">
    <source>
        <dbReference type="ARBA" id="ARBA00009326"/>
    </source>
</evidence>
<evidence type="ECO:0000256" key="6">
    <source>
        <dbReference type="ARBA" id="ARBA00022807"/>
    </source>
</evidence>
<keyword evidence="5 7" id="KW-0378">Hydrolase</keyword>
<evidence type="ECO:0000256" key="4">
    <source>
        <dbReference type="ARBA" id="ARBA00022786"/>
    </source>
</evidence>
<dbReference type="GO" id="GO:0004843">
    <property type="term" value="F:cysteine-type deubiquitinase activity"/>
    <property type="evidence" value="ECO:0007669"/>
    <property type="project" value="UniProtKB-UniRule"/>
</dbReference>
<evidence type="ECO:0000313" key="10">
    <source>
        <dbReference type="EMBL" id="CCA66716.1"/>
    </source>
</evidence>
<feature type="site" description="Important for enzyme activity" evidence="7">
    <location>
        <position position="193"/>
    </location>
</feature>
<dbReference type="Gene3D" id="3.40.532.10">
    <property type="entry name" value="Peptidase C12, ubiquitin carboxyl-terminal hydrolase"/>
    <property type="match status" value="1"/>
</dbReference>
<dbReference type="PANTHER" id="PTHR10589">
    <property type="entry name" value="UBIQUITIN CARBOXYL-TERMINAL HYDROLASE"/>
    <property type="match status" value="1"/>
</dbReference>
<dbReference type="GO" id="GO:0006511">
    <property type="term" value="P:ubiquitin-dependent protein catabolic process"/>
    <property type="evidence" value="ECO:0007669"/>
    <property type="project" value="UniProtKB-UniRule"/>
</dbReference>
<keyword evidence="3 7" id="KW-0645">Protease</keyword>
<dbReference type="EC" id="3.4.19.12" evidence="8"/>
<dbReference type="InParanoid" id="G4T606"/>
<dbReference type="HOGENOM" id="CLU_054406_0_2_1"/>
<evidence type="ECO:0000256" key="7">
    <source>
        <dbReference type="PROSITE-ProRule" id="PRU01393"/>
    </source>
</evidence>
<evidence type="ECO:0000256" key="3">
    <source>
        <dbReference type="ARBA" id="ARBA00022670"/>
    </source>
</evidence>